<gene>
    <name evidence="12" type="ORF">GNZ18_20780</name>
</gene>
<keyword evidence="7" id="KW-0482">Metalloprotease</keyword>
<feature type="domain" description="FTP" evidence="11">
    <location>
        <begin position="34"/>
        <end position="65"/>
    </location>
</feature>
<evidence type="ECO:0000256" key="6">
    <source>
        <dbReference type="ARBA" id="ARBA00022833"/>
    </source>
</evidence>
<evidence type="ECO:0000259" key="11">
    <source>
        <dbReference type="Pfam" id="PF07504"/>
    </source>
</evidence>
<sequence>MASADRLVAGNAAALHAGKDEKYIRTQVVGTPWDQYYVAYERTYRDVPVVGGDFVVATDGQGRVRTLSVAQQQQITVGTTPKISQAAAAGSSRAALTSPDKAEVKPRLVVHALTKPRLAWESVVTGRDGKQPSRKKVYVDAQTGKRFDAQETIHAGTGTGIWEGSNLTIGTTQSGSTYTMRDPKRPGLTCADYSGGIFSGPDDTWGSTSKTSKEAGCVDTMYAAAGFWDLLKTFGRDGLRNGQWAPARVGLNAVNAYWNGTDAQFGHNQANQWITSTDVVDHEFGHGLDNFTPGGMSGGGTQEFVGDVWGASVEAFLNNPVDKPDYTVGEEVNLVGQGPIRNMYNPSQVNNDPNCYSSSVPRMEVHKAAGPGNHWFYLLAEGSNPGGGKPNSPVCQGGQVTGIGVLNAAKIFYNAMNMKTSGTSYPRYRTLTLSAAKNLDKTCDWFNKVKAAWDAVQLGAQSGDPTCTPGATTANTVGGGLPKVVAAPDINVENVKAHLQQLQTIASQNGGNRRSTGGGYLGSVSYVEQKLKAAGFTVTRQACSSGCTGGAGPNLIADWPGGNENNVYMFGAHLDSVGAGPGINDDGSGSAALLETALQLAQSKPTMLNHVRFGWWTDEEQGLRGSQFYTSRLPTAERSKIKGYFNFDMVGSPNAGYFIDYLNSPLSANLKGYFDSIKVPTEEVTECCSDDGSFRNIGVPTSTLSTGAGMRKSSAQAQKWGGTAGQAFDRCYHQSCDSYPANINTTALDRSADSMAWALWKVAVGGARAPDAAPVSTVPETLTVSNVSTVPSPDINVENVKGHLQQLQTIATQNGGTRRSTGAGYLGSVSYIEQKLKAAGFTVTRQACSSGCTGGAGPNLIADWPGGNENNVYMFGAHLDSVGAGPGINDNGTGSSAQLEVALQLAQSKPTMLNHVRFGWWTDEEQGLRGSKFYVGRLSTADRSKIKGYFNFDMVGSPNPGYFIDDINSPTAKNLKEYFDSINVPTEEVAECCSDDGSFRNAGIPTTFLFTGAPATKTAAQAKKWGGTAGQAFDRCYHQACDRYPNNVDTTALDRCSDAIAHALWKVAVSAAPAPGNSERT</sequence>
<evidence type="ECO:0000313" key="13">
    <source>
        <dbReference type="Proteomes" id="UP000432015"/>
    </source>
</evidence>
<proteinExistence type="inferred from homology"/>
<feature type="domain" description="Peptidase M28" evidence="10">
    <location>
        <begin position="859"/>
        <end position="1063"/>
    </location>
</feature>
<dbReference type="GO" id="GO:0046872">
    <property type="term" value="F:metal ion binding"/>
    <property type="evidence" value="ECO:0007669"/>
    <property type="project" value="UniProtKB-KW"/>
</dbReference>
<comment type="caution">
    <text evidence="12">The sequence shown here is derived from an EMBL/GenBank/DDBJ whole genome shotgun (WGS) entry which is preliminary data.</text>
</comment>
<dbReference type="Pfam" id="PF04389">
    <property type="entry name" value="Peptidase_M28"/>
    <property type="match status" value="2"/>
</dbReference>
<evidence type="ECO:0000256" key="1">
    <source>
        <dbReference type="ARBA" id="ARBA00005957"/>
    </source>
</evidence>
<keyword evidence="4" id="KW-0732">Signal</keyword>
<dbReference type="Pfam" id="PF07504">
    <property type="entry name" value="FTP"/>
    <property type="match status" value="1"/>
</dbReference>
<evidence type="ECO:0000256" key="2">
    <source>
        <dbReference type="ARBA" id="ARBA00022670"/>
    </source>
</evidence>
<organism evidence="12 13">
    <name type="scientific">Actinomadura litoris</name>
    <dbReference type="NCBI Taxonomy" id="2678616"/>
    <lineage>
        <taxon>Bacteria</taxon>
        <taxon>Bacillati</taxon>
        <taxon>Actinomycetota</taxon>
        <taxon>Actinomycetes</taxon>
        <taxon>Streptosporangiales</taxon>
        <taxon>Thermomonosporaceae</taxon>
        <taxon>Actinomadura</taxon>
    </lineage>
</organism>
<dbReference type="PANTHER" id="PTHR12147">
    <property type="entry name" value="METALLOPEPTIDASE M28 FAMILY MEMBER"/>
    <property type="match status" value="1"/>
</dbReference>
<protein>
    <submittedName>
        <fullName evidence="12">M28 family peptidase</fullName>
    </submittedName>
</protein>
<dbReference type="InterPro" id="IPR041756">
    <property type="entry name" value="M28_SGAP-like"/>
</dbReference>
<dbReference type="PANTHER" id="PTHR12147:SF26">
    <property type="entry name" value="PEPTIDASE M28 DOMAIN-CONTAINING PROTEIN"/>
    <property type="match status" value="1"/>
</dbReference>
<keyword evidence="13" id="KW-1185">Reference proteome</keyword>
<keyword evidence="2" id="KW-0645">Protease</keyword>
<accession>A0A7K1L432</accession>
<dbReference type="Gene3D" id="3.10.170.10">
    <property type="match status" value="1"/>
</dbReference>
<keyword evidence="5" id="KW-0378">Hydrolase</keyword>
<dbReference type="InterPro" id="IPR027268">
    <property type="entry name" value="Peptidase_M4/M1_CTD_sf"/>
</dbReference>
<dbReference type="Gene3D" id="3.40.630.10">
    <property type="entry name" value="Zn peptidases"/>
    <property type="match status" value="2"/>
</dbReference>
<dbReference type="CDD" id="cd09597">
    <property type="entry name" value="M4_TLP"/>
    <property type="match status" value="1"/>
</dbReference>
<dbReference type="CDD" id="cd03876">
    <property type="entry name" value="M28_SGAP_like"/>
    <property type="match status" value="2"/>
</dbReference>
<dbReference type="InterPro" id="IPR045175">
    <property type="entry name" value="M28_fam"/>
</dbReference>
<keyword evidence="3" id="KW-0479">Metal-binding</keyword>
<dbReference type="GO" id="GO:0006508">
    <property type="term" value="P:proteolysis"/>
    <property type="evidence" value="ECO:0007669"/>
    <property type="project" value="UniProtKB-KW"/>
</dbReference>
<reference evidence="12 13" key="1">
    <citation type="submission" date="2019-11" db="EMBL/GenBank/DDBJ databases">
        <authorList>
            <person name="Cao P."/>
        </authorList>
    </citation>
    <scope>NUCLEOTIDE SEQUENCE [LARGE SCALE GENOMIC DNA]</scope>
    <source>
        <strain evidence="12 13">NEAU-AAG5</strain>
    </source>
</reference>
<dbReference type="GO" id="GO:0004222">
    <property type="term" value="F:metalloendopeptidase activity"/>
    <property type="evidence" value="ECO:0007669"/>
    <property type="project" value="InterPro"/>
</dbReference>
<dbReference type="InterPro" id="IPR011096">
    <property type="entry name" value="FTP_domain"/>
</dbReference>
<evidence type="ECO:0000313" key="12">
    <source>
        <dbReference type="EMBL" id="MUN39016.1"/>
    </source>
</evidence>
<dbReference type="AlphaFoldDB" id="A0A7K1L432"/>
<dbReference type="SUPFAM" id="SSF53187">
    <property type="entry name" value="Zn-dependent exopeptidases"/>
    <property type="match status" value="2"/>
</dbReference>
<dbReference type="Proteomes" id="UP000432015">
    <property type="component" value="Unassembled WGS sequence"/>
</dbReference>
<name>A0A7K1L432_9ACTN</name>
<dbReference type="Pfam" id="PF02868">
    <property type="entry name" value="Peptidase_M4_C"/>
    <property type="match status" value="1"/>
</dbReference>
<dbReference type="EMBL" id="WOFH01000007">
    <property type="protein sequence ID" value="MUN39016.1"/>
    <property type="molecule type" value="Genomic_DNA"/>
</dbReference>
<evidence type="ECO:0000256" key="7">
    <source>
        <dbReference type="ARBA" id="ARBA00023049"/>
    </source>
</evidence>
<dbReference type="GO" id="GO:0008235">
    <property type="term" value="F:metalloexopeptidase activity"/>
    <property type="evidence" value="ECO:0007669"/>
    <property type="project" value="InterPro"/>
</dbReference>
<dbReference type="Pfam" id="PF01447">
    <property type="entry name" value="Peptidase_M4"/>
    <property type="match status" value="1"/>
</dbReference>
<evidence type="ECO:0000259" key="9">
    <source>
        <dbReference type="Pfam" id="PF02868"/>
    </source>
</evidence>
<dbReference type="FunFam" id="3.40.630.10:FF:000066">
    <property type="entry name" value="M28 family peptidase"/>
    <property type="match status" value="2"/>
</dbReference>
<dbReference type="Gene3D" id="1.10.390.10">
    <property type="entry name" value="Neutral Protease Domain 2"/>
    <property type="match status" value="1"/>
</dbReference>
<comment type="similarity">
    <text evidence="1">Belongs to the peptidase M28 family. M28A subfamily.</text>
</comment>
<dbReference type="GO" id="GO:0004177">
    <property type="term" value="F:aminopeptidase activity"/>
    <property type="evidence" value="ECO:0007669"/>
    <property type="project" value="InterPro"/>
</dbReference>
<feature type="domain" description="Peptidase M4 C-terminal" evidence="9">
    <location>
        <begin position="299"/>
        <end position="457"/>
    </location>
</feature>
<evidence type="ECO:0000256" key="4">
    <source>
        <dbReference type="ARBA" id="ARBA00022729"/>
    </source>
</evidence>
<keyword evidence="6" id="KW-0862">Zinc</keyword>
<dbReference type="InterPro" id="IPR001570">
    <property type="entry name" value="Peptidase_M4_C_domain"/>
</dbReference>
<feature type="domain" description="Peptidase M4" evidence="8">
    <location>
        <begin position="156"/>
        <end position="288"/>
    </location>
</feature>
<dbReference type="InterPro" id="IPR007484">
    <property type="entry name" value="Peptidase_M28"/>
</dbReference>
<evidence type="ECO:0000259" key="8">
    <source>
        <dbReference type="Pfam" id="PF01447"/>
    </source>
</evidence>
<evidence type="ECO:0000259" key="10">
    <source>
        <dbReference type="Pfam" id="PF04389"/>
    </source>
</evidence>
<evidence type="ECO:0000256" key="5">
    <source>
        <dbReference type="ARBA" id="ARBA00022801"/>
    </source>
</evidence>
<dbReference type="InterPro" id="IPR013856">
    <property type="entry name" value="Peptidase_M4_domain"/>
</dbReference>
<feature type="domain" description="Peptidase M28" evidence="10">
    <location>
        <begin position="554"/>
        <end position="756"/>
    </location>
</feature>
<dbReference type="SUPFAM" id="SSF55486">
    <property type="entry name" value="Metalloproteases ('zincins'), catalytic domain"/>
    <property type="match status" value="1"/>
</dbReference>
<evidence type="ECO:0000256" key="3">
    <source>
        <dbReference type="ARBA" id="ARBA00022723"/>
    </source>
</evidence>